<accession>A0AAU6WJ12</accession>
<evidence type="ECO:0000313" key="1">
    <source>
        <dbReference type="EMBL" id="XAO47236.1"/>
    </source>
</evidence>
<dbReference type="InterPro" id="IPR021466">
    <property type="entry name" value="Put_rhamnosyl_transferase"/>
</dbReference>
<dbReference type="Pfam" id="PF11316">
    <property type="entry name" value="Rhamno_transf"/>
    <property type="match status" value="1"/>
</dbReference>
<gene>
    <name evidence="1" type="ORF">QMQ05_06870</name>
</gene>
<dbReference type="Proteomes" id="UP001486888">
    <property type="component" value="Chromosome"/>
</dbReference>
<proteinExistence type="predicted"/>
<keyword evidence="2" id="KW-1185">Reference proteome</keyword>
<dbReference type="AlphaFoldDB" id="A0AAU6WJ12"/>
<dbReference type="EMBL" id="CP125942">
    <property type="protein sequence ID" value="XAO47236.1"/>
    <property type="molecule type" value="Genomic_DNA"/>
</dbReference>
<dbReference type="RefSeq" id="WP_345474100.1">
    <property type="nucleotide sequence ID" value="NZ_CP125942.1"/>
</dbReference>
<evidence type="ECO:0000313" key="2">
    <source>
        <dbReference type="Proteomes" id="UP001486888"/>
    </source>
</evidence>
<reference evidence="1 2" key="1">
    <citation type="submission" date="2023-05" db="EMBL/GenBank/DDBJ databases">
        <title>Glutamicibacter sp. B1, complete genome.</title>
        <authorList>
            <person name="Long Y.H."/>
            <person name="Fang T."/>
            <person name="Li X.Y."/>
        </authorList>
    </citation>
    <scope>NUCLEOTIDE SEQUENCE [LARGE SCALE GENOMIC DNA]</scope>
    <source>
        <strain evidence="1 2">B1</strain>
    </source>
</reference>
<sequence>MTNNVDHVLLTRFNLPSLGAESHIRAQEGWLRDRVELFEKYCLPAVRAQSTRNFSWIIYFDPQSPQWLQSKISAWVFDDVFVPIFREEVSREDLFEDLHRVSGAKNAHLMTTNLDNDDGLATDFVERIQAIETEHYPQAIYVSQGLILKEESLYLNTDEQNAFCTVVETWDSPLTCWVDWHNRLADHMPITAINGAPGWLQVIHGRNVSNRVHGQRISPDGFVAIFGELIDAATAPRLTERLLEKWWSTPQRRTYEFVRRSIKEVILKFGGKAALDRLKNLIQRVRNFA</sequence>
<protein>
    <submittedName>
        <fullName evidence="1">Glycosyltransferase</fullName>
    </submittedName>
</protein>
<dbReference type="KEGG" id="gey:QMQ05_06870"/>
<name>A0AAU6WJ12_9MICC</name>
<organism evidence="1 2">
    <name type="scientific">Glutamicibacter ectropisis</name>
    <dbReference type="NCBI Taxonomy" id="3046593"/>
    <lineage>
        <taxon>Bacteria</taxon>
        <taxon>Bacillati</taxon>
        <taxon>Actinomycetota</taxon>
        <taxon>Actinomycetes</taxon>
        <taxon>Micrococcales</taxon>
        <taxon>Micrococcaceae</taxon>
        <taxon>Glutamicibacter</taxon>
    </lineage>
</organism>